<dbReference type="Gene3D" id="1.20.5.1930">
    <property type="match status" value="1"/>
</dbReference>
<comment type="subcellular location">
    <subcellularLocation>
        <location evidence="2">Membrane</location>
    </subcellularLocation>
</comment>
<dbReference type="InterPro" id="IPR050482">
    <property type="entry name" value="Sensor_HK_TwoCompSys"/>
</dbReference>
<dbReference type="InterPro" id="IPR013655">
    <property type="entry name" value="PAS_fold_3"/>
</dbReference>
<keyword evidence="8" id="KW-0812">Transmembrane</keyword>
<dbReference type="InterPro" id="IPR000700">
    <property type="entry name" value="PAS-assoc_C"/>
</dbReference>
<dbReference type="InterPro" id="IPR000014">
    <property type="entry name" value="PAS"/>
</dbReference>
<feature type="transmembrane region" description="Helical" evidence="8">
    <location>
        <begin position="6"/>
        <end position="27"/>
    </location>
</feature>
<dbReference type="InterPro" id="IPR013656">
    <property type="entry name" value="PAS_4"/>
</dbReference>
<dbReference type="Pfam" id="PF02518">
    <property type="entry name" value="HATPase_c"/>
    <property type="match status" value="1"/>
</dbReference>
<proteinExistence type="predicted"/>
<dbReference type="SUPFAM" id="SSF55874">
    <property type="entry name" value="ATPase domain of HSP90 chaperone/DNA topoisomerase II/histidine kinase"/>
    <property type="match status" value="1"/>
</dbReference>
<dbReference type="Pfam" id="PF08447">
    <property type="entry name" value="PAS_3"/>
    <property type="match status" value="1"/>
</dbReference>
<feature type="domain" description="PAS" evidence="10">
    <location>
        <begin position="391"/>
        <end position="461"/>
    </location>
</feature>
<dbReference type="InterPro" id="IPR035965">
    <property type="entry name" value="PAS-like_dom_sf"/>
</dbReference>
<name>A0A6S6LUQ5_9BACT</name>
<evidence type="ECO:0000313" key="14">
    <source>
        <dbReference type="Proteomes" id="UP000515472"/>
    </source>
</evidence>
<feature type="domain" description="HAMP" evidence="12">
    <location>
        <begin position="196"/>
        <end position="248"/>
    </location>
</feature>
<evidence type="ECO:0000256" key="3">
    <source>
        <dbReference type="ARBA" id="ARBA00012438"/>
    </source>
</evidence>
<sequence length="780" mass="88298">MTFAERMKISSIMFFALLVFGVALLFWSSEELNSARQNDVLSDDIQTVVFERATLRDEYFLYGLERARVQWFDLNRDADGLIRRGGERFHTQKERQVLEKVRVDFSESVLVSQRLVELLRGKWGPELDNAHHDELASRLYSQIMLKDSALQQSASQLQQLTRQRYDRANFRSILLTFAFVLLVVAAGRANAFFINSLLRRRLQLLNEGVARIASGDFSHRMECRGSDELAVFSQVFNSVLDKVQDYTGQLKKSHDLLNDLSSQVPGILFQAQITPAGVFSTPYVSRGVDDLCHGNAAAPAQALDQLFERFQPEKYQTIVGTFLNSADTLQPWEHEFRITLPDGRIRWLRGQARPMRLPDGGTLWHGFISDITESKGVEEALARSESRYRMKLQELTNIYTHTPVGLFAVDREMRYLRLNERMASYNCRPMDEHIGKTIDEVHPPEFVAALKEMWRPVLEKSESLFDLEVQGQEEWPSGLRHWLMSFQPLIADTGAVIGLTGSVMDITERKVAEQVLLGARQHLEREVQLRTAKLSLTNEHLMQEIEVRKKVEVELLAQQQKLQDMAHDISMAEERERDRIASELHDQVGQRLILAKIKLDSLASKLPLGECEAEAIGVETLIEQTLQDIRSLTFQLRPPLLATAGLEAALRWLGEELQADFGLEVAFSDDGKDKPLRYEVRSTVFQAVRELLLNVAKHAGTKKCRVRFSRVGERIAIEVEDDGVGFRQGASDGATARSGGFGLSNVRQKIGHLGGVFSIESRPQGGTRAAIEVPVEIENG</sequence>
<feature type="transmembrane region" description="Helical" evidence="8">
    <location>
        <begin position="172"/>
        <end position="194"/>
    </location>
</feature>
<keyword evidence="6 13" id="KW-0418">Kinase</keyword>
<organism evidence="13 14">
    <name type="scientific">Citrifermentans bremense</name>
    <dbReference type="NCBI Taxonomy" id="60035"/>
    <lineage>
        <taxon>Bacteria</taxon>
        <taxon>Pseudomonadati</taxon>
        <taxon>Thermodesulfobacteriota</taxon>
        <taxon>Desulfuromonadia</taxon>
        <taxon>Geobacterales</taxon>
        <taxon>Geobacteraceae</taxon>
        <taxon>Citrifermentans</taxon>
    </lineage>
</organism>
<feature type="domain" description="Histidine kinase" evidence="9">
    <location>
        <begin position="686"/>
        <end position="777"/>
    </location>
</feature>
<dbReference type="NCBIfam" id="TIGR00229">
    <property type="entry name" value="sensory_box"/>
    <property type="match status" value="1"/>
</dbReference>
<evidence type="ECO:0000259" key="10">
    <source>
        <dbReference type="PROSITE" id="PS50112"/>
    </source>
</evidence>
<dbReference type="GO" id="GO:0016020">
    <property type="term" value="C:membrane"/>
    <property type="evidence" value="ECO:0007669"/>
    <property type="project" value="UniProtKB-SubCell"/>
</dbReference>
<keyword evidence="5" id="KW-0808">Transferase</keyword>
<dbReference type="Pfam" id="PF07730">
    <property type="entry name" value="HisKA_3"/>
    <property type="match status" value="1"/>
</dbReference>
<dbReference type="PROSITE" id="PS50885">
    <property type="entry name" value="HAMP"/>
    <property type="match status" value="1"/>
</dbReference>
<feature type="domain" description="PAC" evidence="11">
    <location>
        <begin position="332"/>
        <end position="383"/>
    </location>
</feature>
<evidence type="ECO:0000256" key="2">
    <source>
        <dbReference type="ARBA" id="ARBA00004370"/>
    </source>
</evidence>
<comment type="catalytic activity">
    <reaction evidence="1">
        <text>ATP + protein L-histidine = ADP + protein N-phospho-L-histidine.</text>
        <dbReference type="EC" id="2.7.13.3"/>
    </reaction>
</comment>
<reference evidence="13 14" key="1">
    <citation type="submission" date="2020-06" db="EMBL/GenBank/DDBJ databases">
        <title>Interaction of electrochemicaly active bacteria, Geobacter bremensis R4 on different carbon anode.</title>
        <authorList>
            <person name="Meng L."/>
            <person name="Yoshida N."/>
        </authorList>
    </citation>
    <scope>NUCLEOTIDE SEQUENCE [LARGE SCALE GENOMIC DNA]</scope>
    <source>
        <strain evidence="13 14">R4</strain>
    </source>
</reference>
<dbReference type="Pfam" id="PF00672">
    <property type="entry name" value="HAMP"/>
    <property type="match status" value="1"/>
</dbReference>
<dbReference type="SUPFAM" id="SSF55785">
    <property type="entry name" value="PYP-like sensor domain (PAS domain)"/>
    <property type="match status" value="2"/>
</dbReference>
<accession>A0A6S6LUQ5</accession>
<keyword evidence="7" id="KW-0902">Two-component regulatory system</keyword>
<evidence type="ECO:0000256" key="4">
    <source>
        <dbReference type="ARBA" id="ARBA00022553"/>
    </source>
</evidence>
<dbReference type="KEGG" id="gbn:GEOBRER4_04470"/>
<dbReference type="PROSITE" id="PS50109">
    <property type="entry name" value="HIS_KIN"/>
    <property type="match status" value="1"/>
</dbReference>
<dbReference type="RefSeq" id="WP_185244060.1">
    <property type="nucleotide sequence ID" value="NZ_AP023213.1"/>
</dbReference>
<dbReference type="CDD" id="cd16917">
    <property type="entry name" value="HATPase_UhpB-NarQ-NarX-like"/>
    <property type="match status" value="1"/>
</dbReference>
<keyword evidence="8" id="KW-0472">Membrane</keyword>
<dbReference type="InterPro" id="IPR003660">
    <property type="entry name" value="HAMP_dom"/>
</dbReference>
<dbReference type="Gene3D" id="3.30.450.20">
    <property type="entry name" value="PAS domain"/>
    <property type="match status" value="2"/>
</dbReference>
<keyword evidence="8" id="KW-1133">Transmembrane helix</keyword>
<dbReference type="Gene3D" id="6.10.340.10">
    <property type="match status" value="1"/>
</dbReference>
<evidence type="ECO:0000256" key="8">
    <source>
        <dbReference type="SAM" id="Phobius"/>
    </source>
</evidence>
<dbReference type="InterPro" id="IPR036890">
    <property type="entry name" value="HATPase_C_sf"/>
</dbReference>
<evidence type="ECO:0000256" key="1">
    <source>
        <dbReference type="ARBA" id="ARBA00000085"/>
    </source>
</evidence>
<keyword evidence="14" id="KW-1185">Reference proteome</keyword>
<dbReference type="InterPro" id="IPR011712">
    <property type="entry name" value="Sig_transdc_His_kin_sub3_dim/P"/>
</dbReference>
<dbReference type="AlphaFoldDB" id="A0A6S6LUQ5"/>
<dbReference type="PANTHER" id="PTHR24421:SF58">
    <property type="entry name" value="SIGNAL TRANSDUCTION HISTIDINE-PROTEIN KINASE_PHOSPHATASE UHPB"/>
    <property type="match status" value="1"/>
</dbReference>
<keyword evidence="4" id="KW-0597">Phosphoprotein</keyword>
<dbReference type="SMART" id="SM00086">
    <property type="entry name" value="PAC"/>
    <property type="match status" value="2"/>
</dbReference>
<evidence type="ECO:0000256" key="5">
    <source>
        <dbReference type="ARBA" id="ARBA00022679"/>
    </source>
</evidence>
<evidence type="ECO:0000259" key="12">
    <source>
        <dbReference type="PROSITE" id="PS50885"/>
    </source>
</evidence>
<dbReference type="GO" id="GO:0046983">
    <property type="term" value="F:protein dimerization activity"/>
    <property type="evidence" value="ECO:0007669"/>
    <property type="project" value="InterPro"/>
</dbReference>
<dbReference type="Proteomes" id="UP000515472">
    <property type="component" value="Chromosome"/>
</dbReference>
<evidence type="ECO:0000313" key="13">
    <source>
        <dbReference type="EMBL" id="BCG45697.1"/>
    </source>
</evidence>
<dbReference type="InterPro" id="IPR003594">
    <property type="entry name" value="HATPase_dom"/>
</dbReference>
<dbReference type="Gene3D" id="3.30.565.10">
    <property type="entry name" value="Histidine kinase-like ATPase, C-terminal domain"/>
    <property type="match status" value="1"/>
</dbReference>
<protein>
    <recommendedName>
        <fullName evidence="3">histidine kinase</fullName>
        <ecNumber evidence="3">2.7.13.3</ecNumber>
    </recommendedName>
</protein>
<dbReference type="InterPro" id="IPR005467">
    <property type="entry name" value="His_kinase_dom"/>
</dbReference>
<evidence type="ECO:0000256" key="6">
    <source>
        <dbReference type="ARBA" id="ARBA00022777"/>
    </source>
</evidence>
<dbReference type="SMART" id="SM00387">
    <property type="entry name" value="HATPase_c"/>
    <property type="match status" value="1"/>
</dbReference>
<evidence type="ECO:0000259" key="9">
    <source>
        <dbReference type="PROSITE" id="PS50109"/>
    </source>
</evidence>
<dbReference type="Pfam" id="PF08448">
    <property type="entry name" value="PAS_4"/>
    <property type="match status" value="1"/>
</dbReference>
<feature type="domain" description="PAC" evidence="11">
    <location>
        <begin position="465"/>
        <end position="518"/>
    </location>
</feature>
<dbReference type="CDD" id="cd06225">
    <property type="entry name" value="HAMP"/>
    <property type="match status" value="1"/>
</dbReference>
<gene>
    <name evidence="13" type="ORF">GEOBRER4_n0460</name>
</gene>
<dbReference type="GO" id="GO:0000155">
    <property type="term" value="F:phosphorelay sensor kinase activity"/>
    <property type="evidence" value="ECO:0007669"/>
    <property type="project" value="InterPro"/>
</dbReference>
<dbReference type="PANTHER" id="PTHR24421">
    <property type="entry name" value="NITRATE/NITRITE SENSOR PROTEIN NARX-RELATED"/>
    <property type="match status" value="1"/>
</dbReference>
<dbReference type="PROSITE" id="PS50112">
    <property type="entry name" value="PAS"/>
    <property type="match status" value="1"/>
</dbReference>
<dbReference type="PROSITE" id="PS50113">
    <property type="entry name" value="PAC"/>
    <property type="match status" value="2"/>
</dbReference>
<dbReference type="EMBL" id="AP023213">
    <property type="protein sequence ID" value="BCG45697.1"/>
    <property type="molecule type" value="Genomic_DNA"/>
</dbReference>
<dbReference type="InterPro" id="IPR001610">
    <property type="entry name" value="PAC"/>
</dbReference>
<dbReference type="SMART" id="SM00304">
    <property type="entry name" value="HAMP"/>
    <property type="match status" value="1"/>
</dbReference>
<dbReference type="EC" id="2.7.13.3" evidence="3"/>
<dbReference type="CDD" id="cd00130">
    <property type="entry name" value="PAS"/>
    <property type="match status" value="2"/>
</dbReference>
<evidence type="ECO:0000256" key="7">
    <source>
        <dbReference type="ARBA" id="ARBA00023012"/>
    </source>
</evidence>
<evidence type="ECO:0000259" key="11">
    <source>
        <dbReference type="PROSITE" id="PS50113"/>
    </source>
</evidence>